<gene>
    <name evidence="2" type="ORF">VNI00_008075</name>
</gene>
<name>A0AAW0D0X6_9AGAR</name>
<organism evidence="2 3">
    <name type="scientific">Paramarasmius palmivorus</name>
    <dbReference type="NCBI Taxonomy" id="297713"/>
    <lineage>
        <taxon>Eukaryota</taxon>
        <taxon>Fungi</taxon>
        <taxon>Dikarya</taxon>
        <taxon>Basidiomycota</taxon>
        <taxon>Agaricomycotina</taxon>
        <taxon>Agaricomycetes</taxon>
        <taxon>Agaricomycetidae</taxon>
        <taxon>Agaricales</taxon>
        <taxon>Marasmiineae</taxon>
        <taxon>Marasmiaceae</taxon>
        <taxon>Paramarasmius</taxon>
    </lineage>
</organism>
<feature type="compositionally biased region" description="Basic residues" evidence="1">
    <location>
        <begin position="326"/>
        <end position="336"/>
    </location>
</feature>
<dbReference type="EMBL" id="JAYKXP010000027">
    <property type="protein sequence ID" value="KAK7043909.1"/>
    <property type="molecule type" value="Genomic_DNA"/>
</dbReference>
<proteinExistence type="predicted"/>
<reference evidence="2 3" key="1">
    <citation type="submission" date="2024-01" db="EMBL/GenBank/DDBJ databases">
        <title>A draft genome for a cacao thread blight-causing isolate of Paramarasmius palmivorus.</title>
        <authorList>
            <person name="Baruah I.K."/>
            <person name="Bukari Y."/>
            <person name="Amoako-Attah I."/>
            <person name="Meinhardt L.W."/>
            <person name="Bailey B.A."/>
            <person name="Cohen S.P."/>
        </authorList>
    </citation>
    <scope>NUCLEOTIDE SEQUENCE [LARGE SCALE GENOMIC DNA]</scope>
    <source>
        <strain evidence="2 3">GH-12</strain>
    </source>
</reference>
<dbReference type="AlphaFoldDB" id="A0AAW0D0X6"/>
<evidence type="ECO:0000313" key="3">
    <source>
        <dbReference type="Proteomes" id="UP001383192"/>
    </source>
</evidence>
<feature type="region of interest" description="Disordered" evidence="1">
    <location>
        <begin position="239"/>
        <end position="344"/>
    </location>
</feature>
<keyword evidence="3" id="KW-1185">Reference proteome</keyword>
<comment type="caution">
    <text evidence="2">The sequence shown here is derived from an EMBL/GenBank/DDBJ whole genome shotgun (WGS) entry which is preliminary data.</text>
</comment>
<accession>A0AAW0D0X6</accession>
<evidence type="ECO:0000313" key="2">
    <source>
        <dbReference type="EMBL" id="KAK7043909.1"/>
    </source>
</evidence>
<dbReference type="Proteomes" id="UP001383192">
    <property type="component" value="Unassembled WGS sequence"/>
</dbReference>
<evidence type="ECO:0000256" key="1">
    <source>
        <dbReference type="SAM" id="MobiDB-lite"/>
    </source>
</evidence>
<feature type="compositionally biased region" description="Low complexity" evidence="1">
    <location>
        <begin position="282"/>
        <end position="322"/>
    </location>
</feature>
<feature type="compositionally biased region" description="Polar residues" evidence="1">
    <location>
        <begin position="242"/>
        <end position="270"/>
    </location>
</feature>
<sequence length="344" mass="37193">MQVSFSLEQLLQFAVSARLRKEDGSVGLSLNPLPRSPSTPDSALAQITDKFEGINLHFEFGSKEDEATHMVSVHASCAFDGGHIEPQMPGQKLPDAETHSNHVQDQNDVQDVQDVSSVLSLSNTPDFSSDGQVSPQDQEAWNDITALLDSVGAMQQWPTFPASLPQYTWPNNPILYDSTIQTAFTASSECMMANNNSLSIPESRYESEAAFHTGTSTPFDFGADLESYLGNAARCPDYQDPPFSQSNTTFLNGNQVASHNDSTSTSTAPQTFPAIPTTANHSSDTSSSPPESVASTSSSRPLSPSDPSHPSISTSTTTSTSSLNAPKKRRRKKRLYLQKARTDP</sequence>
<protein>
    <submittedName>
        <fullName evidence="2">Uncharacterized protein</fullName>
    </submittedName>
</protein>
<feature type="region of interest" description="Disordered" evidence="1">
    <location>
        <begin position="84"/>
        <end position="108"/>
    </location>
</feature>